<dbReference type="EMBL" id="SSOP01000008">
    <property type="protein sequence ID" value="KAB5595601.1"/>
    <property type="molecule type" value="Genomic_DNA"/>
</dbReference>
<accession>A0A5N5QVJ6</accession>
<reference evidence="1 2" key="1">
    <citation type="journal article" date="2019" name="Fungal Biol. Biotechnol.">
        <title>Draft genome sequence of fastidious pathogen Ceratobasidium theobromae, which causes vascular-streak dieback in Theobroma cacao.</title>
        <authorList>
            <person name="Ali S.S."/>
            <person name="Asman A."/>
            <person name="Shao J."/>
            <person name="Firmansyah A.P."/>
            <person name="Susilo A.W."/>
            <person name="Rosmana A."/>
            <person name="McMahon P."/>
            <person name="Junaid M."/>
            <person name="Guest D."/>
            <person name="Kheng T.Y."/>
            <person name="Meinhardt L.W."/>
            <person name="Bailey B.A."/>
        </authorList>
    </citation>
    <scope>NUCLEOTIDE SEQUENCE [LARGE SCALE GENOMIC DNA]</scope>
    <source>
        <strain evidence="1 2">CT2</strain>
    </source>
</reference>
<sequence>MSTTPYLSQSTFESLLPSIVAILQATQPHPLSTLNTQRQEIAKAVSAQVAPCTSIDNRKTMALRSQVSTARDLIDALPGGEMLLEHQQEVIAMLIEMRNERR</sequence>
<gene>
    <name evidence="1" type="ORF">CTheo_1062</name>
</gene>
<comment type="caution">
    <text evidence="1">The sequence shown here is derived from an EMBL/GenBank/DDBJ whole genome shotgun (WGS) entry which is preliminary data.</text>
</comment>
<evidence type="ECO:0000313" key="1">
    <source>
        <dbReference type="EMBL" id="KAB5595601.1"/>
    </source>
</evidence>
<protein>
    <recommendedName>
        <fullName evidence="3">Mediator of RNA polymerase II transcription subunit 9</fullName>
    </recommendedName>
</protein>
<dbReference type="Proteomes" id="UP000383932">
    <property type="component" value="Unassembled WGS sequence"/>
</dbReference>
<keyword evidence="2" id="KW-1185">Reference proteome</keyword>
<dbReference type="OrthoDB" id="2563275at2759"/>
<evidence type="ECO:0000313" key="2">
    <source>
        <dbReference type="Proteomes" id="UP000383932"/>
    </source>
</evidence>
<proteinExistence type="predicted"/>
<dbReference type="AlphaFoldDB" id="A0A5N5QVJ6"/>
<name>A0A5N5QVJ6_9AGAM</name>
<organism evidence="1 2">
    <name type="scientific">Ceratobasidium theobromae</name>
    <dbReference type="NCBI Taxonomy" id="1582974"/>
    <lineage>
        <taxon>Eukaryota</taxon>
        <taxon>Fungi</taxon>
        <taxon>Dikarya</taxon>
        <taxon>Basidiomycota</taxon>
        <taxon>Agaricomycotina</taxon>
        <taxon>Agaricomycetes</taxon>
        <taxon>Cantharellales</taxon>
        <taxon>Ceratobasidiaceae</taxon>
        <taxon>Ceratobasidium</taxon>
    </lineage>
</organism>
<evidence type="ECO:0008006" key="3">
    <source>
        <dbReference type="Google" id="ProtNLM"/>
    </source>
</evidence>